<comment type="cofactor">
    <cofactor evidence="1">
        <name>pyridoxal 5'-phosphate</name>
        <dbReference type="ChEBI" id="CHEBI:597326"/>
    </cofactor>
</comment>
<dbReference type="InterPro" id="IPR045088">
    <property type="entry name" value="ALAT1/2-like"/>
</dbReference>
<organism evidence="11 12">
    <name type="scientific">Diaphorina citri</name>
    <name type="common">Asian citrus psyllid</name>
    <dbReference type="NCBI Taxonomy" id="121845"/>
    <lineage>
        <taxon>Eukaryota</taxon>
        <taxon>Metazoa</taxon>
        <taxon>Ecdysozoa</taxon>
        <taxon>Arthropoda</taxon>
        <taxon>Hexapoda</taxon>
        <taxon>Insecta</taxon>
        <taxon>Pterygota</taxon>
        <taxon>Neoptera</taxon>
        <taxon>Paraneoptera</taxon>
        <taxon>Hemiptera</taxon>
        <taxon>Sternorrhyncha</taxon>
        <taxon>Psylloidea</taxon>
        <taxon>Psyllidae</taxon>
        <taxon>Diaphorininae</taxon>
        <taxon>Diaphorina</taxon>
    </lineage>
</organism>
<comment type="similarity">
    <text evidence="7">Belongs to the class-I pyridoxal-phosphate-dependent aminotransferase family. Alanine aminotransferase subfamily.</text>
</comment>
<comment type="pathway">
    <text evidence="6">Amino-acid degradation; L-alanine degradation via transaminase pathway; pyruvate from L-alanine: step 1/1.</text>
</comment>
<dbReference type="Pfam" id="PF00155">
    <property type="entry name" value="Aminotran_1_2"/>
    <property type="match status" value="1"/>
</dbReference>
<dbReference type="KEGG" id="dci:103513332"/>
<keyword evidence="5" id="KW-0663">Pyridoxal phosphate</keyword>
<dbReference type="InterPro" id="IPR004839">
    <property type="entry name" value="Aminotransferase_I/II_large"/>
</dbReference>
<dbReference type="EC" id="2.6.1.2" evidence="8"/>
<comment type="subunit">
    <text evidence="2">Homodimer.</text>
</comment>
<dbReference type="Gene3D" id="1.10.287.1970">
    <property type="match status" value="1"/>
</dbReference>
<evidence type="ECO:0000256" key="9">
    <source>
        <dbReference type="ARBA" id="ARBA00047412"/>
    </source>
</evidence>
<dbReference type="Gene3D" id="3.40.640.10">
    <property type="entry name" value="Type I PLP-dependent aspartate aminotransferase-like (Major domain)"/>
    <property type="match status" value="1"/>
</dbReference>
<evidence type="ECO:0000256" key="2">
    <source>
        <dbReference type="ARBA" id="ARBA00011738"/>
    </source>
</evidence>
<evidence type="ECO:0000256" key="5">
    <source>
        <dbReference type="ARBA" id="ARBA00022898"/>
    </source>
</evidence>
<evidence type="ECO:0000256" key="3">
    <source>
        <dbReference type="ARBA" id="ARBA00022576"/>
    </source>
</evidence>
<dbReference type="GO" id="GO:0004021">
    <property type="term" value="F:L-alanine:2-oxoglutarate aminotransferase activity"/>
    <property type="evidence" value="ECO:0007669"/>
    <property type="project" value="UniProtKB-EC"/>
</dbReference>
<evidence type="ECO:0000256" key="1">
    <source>
        <dbReference type="ARBA" id="ARBA00001933"/>
    </source>
</evidence>
<keyword evidence="4" id="KW-0808">Transferase</keyword>
<evidence type="ECO:0000256" key="4">
    <source>
        <dbReference type="ARBA" id="ARBA00022679"/>
    </source>
</evidence>
<proteinExistence type="inferred from homology"/>
<dbReference type="GO" id="GO:0030170">
    <property type="term" value="F:pyridoxal phosphate binding"/>
    <property type="evidence" value="ECO:0007669"/>
    <property type="project" value="InterPro"/>
</dbReference>
<dbReference type="AlphaFoldDB" id="A0A3Q0J6M8"/>
<feature type="domain" description="Aminotransferase class I/classII large" evidence="10">
    <location>
        <begin position="124"/>
        <end position="496"/>
    </location>
</feature>
<dbReference type="GO" id="GO:0042853">
    <property type="term" value="P:L-alanine catabolic process"/>
    <property type="evidence" value="ECO:0007669"/>
    <property type="project" value="UniProtKB-UniPathway"/>
</dbReference>
<evidence type="ECO:0000256" key="6">
    <source>
        <dbReference type="ARBA" id="ARBA00025708"/>
    </source>
</evidence>
<dbReference type="STRING" id="121845.A0A3Q0J6M8"/>
<dbReference type="Proteomes" id="UP000079169">
    <property type="component" value="Unplaced"/>
</dbReference>
<accession>A0A3Q0J6M8</accession>
<dbReference type="PANTHER" id="PTHR11751:SF29">
    <property type="entry name" value="ALANINE TRANSAMINASE"/>
    <property type="match status" value="1"/>
</dbReference>
<dbReference type="InterPro" id="IPR015424">
    <property type="entry name" value="PyrdxlP-dep_Trfase"/>
</dbReference>
<sequence>MSTTADRRAAAAAKCLTLDNMNPNIKVMEYAVRGPLVIRAGEIAHVYDRGSSCRCGGKMSHVGQHESEYQSDGVRRARAAGHSGRGNRKRAAKLSLSLQVLALVSLPQLFDDPRFPDDVKQRAQAVLDGCRGQSVGSYTDSPGIEIIRRHVAQYISRRDGQPADWQDVILSAGASDGIKSVLKLLIEDVDGKKPGVLIPIPQYPLYSASLAEFNMEQIGYYLDESKQWGLPISELERSITEARKHCNPRAIVIINPGNPTGQVLTKENIQDIIKFAHREKLFLFADEVYQDNVYAEGSKFYSFKKVLVEMGEPYKSMELASFMSCSKGYMGECGLRGGYSEVINLDPGVKAMLHKSISAMLCPTVLGQTVMDCVVNPPQPGEPSYEQFSREKQSVLDSLKQRAKMVADTFNSIEGMSCNPVQGAMYAFPQMKLPAKAIAKAKAEGKCPSVLYAFELLERTGICIVPGAGFGQVPGTYHFRTTILPQPEKLKAMLEKFREFHEEFLAKYK</sequence>
<reference evidence="12" key="1">
    <citation type="submission" date="2025-08" db="UniProtKB">
        <authorList>
            <consortium name="RefSeq"/>
        </authorList>
    </citation>
    <scope>IDENTIFICATION</scope>
</reference>
<dbReference type="RefSeq" id="XP_026682360.1">
    <property type="nucleotide sequence ID" value="XM_026826559.1"/>
</dbReference>
<dbReference type="FunFam" id="3.40.640.10:FF:000012">
    <property type="entry name" value="alanine aminotransferase 2"/>
    <property type="match status" value="1"/>
</dbReference>
<dbReference type="UniPathway" id="UPA00528">
    <property type="reaction ID" value="UER00586"/>
</dbReference>
<evidence type="ECO:0000313" key="11">
    <source>
        <dbReference type="Proteomes" id="UP000079169"/>
    </source>
</evidence>
<keyword evidence="11" id="KW-1185">Reference proteome</keyword>
<evidence type="ECO:0000256" key="7">
    <source>
        <dbReference type="ARBA" id="ARBA00025785"/>
    </source>
</evidence>
<name>A0A3Q0J6M8_DIACI</name>
<dbReference type="Gene3D" id="3.90.1150.10">
    <property type="entry name" value="Aspartate Aminotransferase, domain 1"/>
    <property type="match status" value="1"/>
</dbReference>
<keyword evidence="3 12" id="KW-0032">Aminotransferase</keyword>
<dbReference type="InterPro" id="IPR015422">
    <property type="entry name" value="PyrdxlP-dep_Trfase_small"/>
</dbReference>
<evidence type="ECO:0000256" key="8">
    <source>
        <dbReference type="ARBA" id="ARBA00026106"/>
    </source>
</evidence>
<evidence type="ECO:0000313" key="12">
    <source>
        <dbReference type="RefSeq" id="XP_026682360.1"/>
    </source>
</evidence>
<dbReference type="FunFam" id="3.90.1150.10:FF:000010">
    <property type="entry name" value="Alanine aminotransferase 2"/>
    <property type="match status" value="1"/>
</dbReference>
<dbReference type="CDD" id="cd00609">
    <property type="entry name" value="AAT_like"/>
    <property type="match status" value="1"/>
</dbReference>
<gene>
    <name evidence="12" type="primary">LOC103513332</name>
</gene>
<dbReference type="InterPro" id="IPR015421">
    <property type="entry name" value="PyrdxlP-dep_Trfase_major"/>
</dbReference>
<dbReference type="PANTHER" id="PTHR11751">
    <property type="entry name" value="ALANINE AMINOTRANSFERASE"/>
    <property type="match status" value="1"/>
</dbReference>
<dbReference type="PaxDb" id="121845-A0A3Q0J6M8"/>
<evidence type="ECO:0000259" key="10">
    <source>
        <dbReference type="Pfam" id="PF00155"/>
    </source>
</evidence>
<protein>
    <recommendedName>
        <fullName evidence="8">alanine transaminase</fullName>
        <ecNumber evidence="8">2.6.1.2</ecNumber>
    </recommendedName>
</protein>
<dbReference type="SUPFAM" id="SSF53383">
    <property type="entry name" value="PLP-dependent transferases"/>
    <property type="match status" value="1"/>
</dbReference>
<comment type="catalytic activity">
    <reaction evidence="9">
        <text>L-alanine + 2-oxoglutarate = pyruvate + L-glutamate</text>
        <dbReference type="Rhea" id="RHEA:19453"/>
        <dbReference type="ChEBI" id="CHEBI:15361"/>
        <dbReference type="ChEBI" id="CHEBI:16810"/>
        <dbReference type="ChEBI" id="CHEBI:29985"/>
        <dbReference type="ChEBI" id="CHEBI:57972"/>
        <dbReference type="EC" id="2.6.1.2"/>
    </reaction>
</comment>
<dbReference type="GeneID" id="103513332"/>